<proteinExistence type="predicted"/>
<organism evidence="2 3">
    <name type="scientific">Mycobacterium phage HamSlice</name>
    <dbReference type="NCBI Taxonomy" id="1567483"/>
    <lineage>
        <taxon>Viruses</taxon>
        <taxon>Duplodnaviria</taxon>
        <taxon>Heunggongvirae</taxon>
        <taxon>Uroviricota</taxon>
        <taxon>Caudoviricetes</taxon>
        <taxon>Backyardiganvirus</taxon>
        <taxon>Backyardiganvirus peaches</taxon>
    </lineage>
</organism>
<feature type="coiled-coil region" evidence="1">
    <location>
        <begin position="3"/>
        <end position="30"/>
    </location>
</feature>
<evidence type="ECO:0000313" key="3">
    <source>
        <dbReference type="Proteomes" id="UP000030728"/>
    </source>
</evidence>
<name>A0A0A1EKW1_9CAUD</name>
<keyword evidence="1" id="KW-0175">Coiled coil</keyword>
<sequence>MAVTLVDDTVQGLNARIEELEAELALARAVREAHIPEEPSVDGTVIRFVKYNLSYTFAAIRVLGRWYITQDGTRSPRQGHAPKAWDELLAWIGERNWHRIEVLS</sequence>
<protein>
    <submittedName>
        <fullName evidence="2">Uncharacterized protein</fullName>
    </submittedName>
</protein>
<dbReference type="EMBL" id="KP057620">
    <property type="protein sequence ID" value="AIY32234.1"/>
    <property type="molecule type" value="Genomic_DNA"/>
</dbReference>
<dbReference type="Proteomes" id="UP000030728">
    <property type="component" value="Segment"/>
</dbReference>
<evidence type="ECO:0000313" key="2">
    <source>
        <dbReference type="EMBL" id="AIY32234.1"/>
    </source>
</evidence>
<evidence type="ECO:0000256" key="1">
    <source>
        <dbReference type="SAM" id="Coils"/>
    </source>
</evidence>
<gene>
    <name evidence="2" type="ORF">PBI_HAMSLICE_69</name>
</gene>
<accession>A0A0A1EKW1</accession>
<reference evidence="2 3" key="1">
    <citation type="submission" date="2014-10" db="EMBL/GenBank/DDBJ databases">
        <authorList>
            <person name="Barber J.R."/>
            <person name="Boucher C.J."/>
            <person name="Butela K.A."/>
            <person name="Escareno D."/>
            <person name="Ferguson C.L."/>
            <person name="Helster A.R."/>
            <person name="Houser L.C."/>
            <person name="Mangery P."/>
            <person name="Pikula S.M."/>
            <person name="Robinson T.S."/>
            <person name="Sokol S.L."/>
            <person name="Sticha J."/>
            <person name="Suresh M.H."/>
            <person name="Anders K.R."/>
            <person name="Braun M.A."/>
            <person name="Delesalle V.A."/>
            <person name="Hughes L.E."/>
            <person name="Ware V.C."/>
            <person name="Bradley K.W."/>
            <person name="Barker L.P."/>
            <person name="Asai D.J."/>
            <person name="Bowman C.A."/>
            <person name="Russell D.A."/>
            <person name="Pope W.H."/>
            <person name="Jacobs-Sera D."/>
            <person name="Hendrix R.W."/>
            <person name="Hatfull G.F."/>
        </authorList>
    </citation>
    <scope>NUCLEOTIDE SEQUENCE [LARGE SCALE GENOMIC DNA]</scope>
</reference>